<evidence type="ECO:0000256" key="2">
    <source>
        <dbReference type="ARBA" id="ARBA00022741"/>
    </source>
</evidence>
<feature type="region of interest" description="Disordered" evidence="6">
    <location>
        <begin position="403"/>
        <end position="444"/>
    </location>
</feature>
<sequence>MKRTNKNDKLKHNKGGQVKKLRKEPDYKSLQRAKDALAKSAMNRKKEIAKHNAEERYAEVSQGLNAPEAPIIEQSAAHEAYRTTYFAQFKKVVDGADVLLEVLDARDPIGCRSKKLEDYILKRGKRIVLILNKADLVPLEILNKWLVFLRREFPTIPFKSSSQPNKSVEVPLHDGKYKGTDVFGIKELIKLLNQLAMGSSIVAGVFGPPNVGKSSVINSISRRAATGVASTPGFTKVMQEVEVTARIRILDCPGVVPSSGAEITPSMVLRNSIKIELLDDPVAPVSYILDKVPKEQLVEEYGIESYGTAEDFLSQLAVKRGKIQKGGEPDINGTARTILDDWNHGRIKYYTVPPEVDDTHVSKIELVDQDGTSYNMGKVINYTEEDFKNFQIQHVFQVIPKKEAEAEKEENSEDEDEEKPEETKRKMAAPKVALSSAQKEEMDSLAQEFTGLSFEGL</sequence>
<dbReference type="VEuPathDB" id="TrichDB:TVAG_015960"/>
<reference evidence="8" key="2">
    <citation type="journal article" date="2007" name="Science">
        <title>Draft genome sequence of the sexually transmitted pathogen Trichomonas vaginalis.</title>
        <authorList>
            <person name="Carlton J.M."/>
            <person name="Hirt R.P."/>
            <person name="Silva J.C."/>
            <person name="Delcher A.L."/>
            <person name="Schatz M."/>
            <person name="Zhao Q."/>
            <person name="Wortman J.R."/>
            <person name="Bidwell S.L."/>
            <person name="Alsmark U.C.M."/>
            <person name="Besteiro S."/>
            <person name="Sicheritz-Ponten T."/>
            <person name="Noel C.J."/>
            <person name="Dacks J.B."/>
            <person name="Foster P.G."/>
            <person name="Simillion C."/>
            <person name="Van de Peer Y."/>
            <person name="Miranda-Saavedra D."/>
            <person name="Barton G.J."/>
            <person name="Westrop G.D."/>
            <person name="Mueller S."/>
            <person name="Dessi D."/>
            <person name="Fiori P.L."/>
            <person name="Ren Q."/>
            <person name="Paulsen I."/>
            <person name="Zhang H."/>
            <person name="Bastida-Corcuera F.D."/>
            <person name="Simoes-Barbosa A."/>
            <person name="Brown M.T."/>
            <person name="Hayes R.D."/>
            <person name="Mukherjee M."/>
            <person name="Okumura C.Y."/>
            <person name="Schneider R."/>
            <person name="Smith A.J."/>
            <person name="Vanacova S."/>
            <person name="Villalvazo M."/>
            <person name="Haas B.J."/>
            <person name="Pertea M."/>
            <person name="Feldblyum T.V."/>
            <person name="Utterback T.R."/>
            <person name="Shu C.L."/>
            <person name="Osoegawa K."/>
            <person name="de Jong P.J."/>
            <person name="Hrdy I."/>
            <person name="Horvathova L."/>
            <person name="Zubacova Z."/>
            <person name="Dolezal P."/>
            <person name="Malik S.B."/>
            <person name="Logsdon J.M. Jr."/>
            <person name="Henze K."/>
            <person name="Gupta A."/>
            <person name="Wang C.C."/>
            <person name="Dunne R.L."/>
            <person name="Upcroft J.A."/>
            <person name="Upcroft P."/>
            <person name="White O."/>
            <person name="Salzberg S.L."/>
            <person name="Tang P."/>
            <person name="Chiu C.-H."/>
            <person name="Lee Y.-S."/>
            <person name="Embley T.M."/>
            <person name="Coombs G.H."/>
            <person name="Mottram J.C."/>
            <person name="Tachezy J."/>
            <person name="Fraser-Liggett C.M."/>
            <person name="Johnson P.J."/>
        </authorList>
    </citation>
    <scope>NUCLEOTIDE SEQUENCE [LARGE SCALE GENOMIC DNA]</scope>
    <source>
        <strain evidence="8">G3</strain>
    </source>
</reference>
<evidence type="ECO:0000259" key="7">
    <source>
        <dbReference type="PROSITE" id="PS51721"/>
    </source>
</evidence>
<evidence type="ECO:0000256" key="1">
    <source>
        <dbReference type="ARBA" id="ARBA00004123"/>
    </source>
</evidence>
<evidence type="ECO:0000256" key="5">
    <source>
        <dbReference type="ARBA" id="ARBA00023242"/>
    </source>
</evidence>
<evidence type="ECO:0000256" key="3">
    <source>
        <dbReference type="ARBA" id="ARBA00023054"/>
    </source>
</evidence>
<dbReference type="FunFam" id="1.10.1580.10:FF:000002">
    <property type="entry name" value="Guanine nucleotide-binding protein-like 3 (nucleolar)-like"/>
    <property type="match status" value="1"/>
</dbReference>
<dbReference type="eggNOG" id="KOG2484">
    <property type="taxonomic scope" value="Eukaryota"/>
</dbReference>
<dbReference type="SMR" id="A2DP66"/>
<keyword evidence="9" id="KW-1185">Reference proteome</keyword>
<dbReference type="Gene3D" id="3.40.50.300">
    <property type="entry name" value="P-loop containing nucleotide triphosphate hydrolases"/>
    <property type="match status" value="1"/>
</dbReference>
<evidence type="ECO:0000313" key="8">
    <source>
        <dbReference type="EMBL" id="EAY17766.1"/>
    </source>
</evidence>
<dbReference type="InterPro" id="IPR023179">
    <property type="entry name" value="GTP-bd_ortho_bundle_sf"/>
</dbReference>
<keyword evidence="4" id="KW-0342">GTP-binding</keyword>
<proteinExistence type="predicted"/>
<dbReference type="Gene3D" id="1.10.1580.10">
    <property type="match status" value="1"/>
</dbReference>
<evidence type="ECO:0000256" key="4">
    <source>
        <dbReference type="ARBA" id="ARBA00023134"/>
    </source>
</evidence>
<keyword evidence="2" id="KW-0547">Nucleotide-binding</keyword>
<reference evidence="8" key="1">
    <citation type="submission" date="2006-10" db="EMBL/GenBank/DDBJ databases">
        <authorList>
            <person name="Amadeo P."/>
            <person name="Zhao Q."/>
            <person name="Wortman J."/>
            <person name="Fraser-Liggett C."/>
            <person name="Carlton J."/>
        </authorList>
    </citation>
    <scope>NUCLEOTIDE SEQUENCE</scope>
    <source>
        <strain evidence="8">G3</strain>
    </source>
</reference>
<dbReference type="Pfam" id="PF01926">
    <property type="entry name" value="MMR_HSR1"/>
    <property type="match status" value="1"/>
</dbReference>
<name>A2DP66_TRIV3</name>
<dbReference type="InterPro" id="IPR006073">
    <property type="entry name" value="GTP-bd"/>
</dbReference>
<dbReference type="PANTHER" id="PTHR11089:SF30">
    <property type="entry name" value="GUANINE NUCLEOTIDE-BINDING PROTEIN-LIKE 3 HOMOLOG"/>
    <property type="match status" value="1"/>
</dbReference>
<protein>
    <recommendedName>
        <fullName evidence="7">CP-type G domain-containing protein</fullName>
    </recommendedName>
</protein>
<dbReference type="OrthoDB" id="10266128at2759"/>
<feature type="compositionally biased region" description="Acidic residues" evidence="6">
    <location>
        <begin position="406"/>
        <end position="420"/>
    </location>
</feature>
<dbReference type="PROSITE" id="PS51721">
    <property type="entry name" value="G_CP"/>
    <property type="match status" value="1"/>
</dbReference>
<gene>
    <name evidence="8" type="ORF">TVAG_015960</name>
</gene>
<dbReference type="SUPFAM" id="SSF52540">
    <property type="entry name" value="P-loop containing nucleoside triphosphate hydrolases"/>
    <property type="match status" value="2"/>
</dbReference>
<dbReference type="STRING" id="5722.A2DP66"/>
<dbReference type="InterPro" id="IPR030378">
    <property type="entry name" value="G_CP_dom"/>
</dbReference>
<feature type="compositionally biased region" description="Basic and acidic residues" evidence="6">
    <location>
        <begin position="1"/>
        <end position="10"/>
    </location>
</feature>
<dbReference type="FunCoup" id="A2DP66">
    <property type="interactions" value="367"/>
</dbReference>
<dbReference type="InParanoid" id="A2DP66"/>
<dbReference type="EMBL" id="DS113226">
    <property type="protein sequence ID" value="EAY17766.1"/>
    <property type="molecule type" value="Genomic_DNA"/>
</dbReference>
<dbReference type="InterPro" id="IPR050755">
    <property type="entry name" value="TRAFAC_YlqF/YawG_RiboMat"/>
</dbReference>
<dbReference type="GO" id="GO:0005730">
    <property type="term" value="C:nucleolus"/>
    <property type="evidence" value="ECO:0000318"/>
    <property type="project" value="GO_Central"/>
</dbReference>
<dbReference type="Proteomes" id="UP000001542">
    <property type="component" value="Unassembled WGS sequence"/>
</dbReference>
<comment type="subcellular location">
    <subcellularLocation>
        <location evidence="1">Nucleus</location>
    </subcellularLocation>
</comment>
<dbReference type="AlphaFoldDB" id="A2DP66"/>
<feature type="compositionally biased region" description="Basic residues" evidence="6">
    <location>
        <begin position="11"/>
        <end position="22"/>
    </location>
</feature>
<accession>A2DP66</accession>
<evidence type="ECO:0000313" key="9">
    <source>
        <dbReference type="Proteomes" id="UP000001542"/>
    </source>
</evidence>
<evidence type="ECO:0000256" key="6">
    <source>
        <dbReference type="SAM" id="MobiDB-lite"/>
    </source>
</evidence>
<dbReference type="InterPro" id="IPR027417">
    <property type="entry name" value="P-loop_NTPase"/>
</dbReference>
<keyword evidence="5" id="KW-0539">Nucleus</keyword>
<organism evidence="8 9">
    <name type="scientific">Trichomonas vaginalis (strain ATCC PRA-98 / G3)</name>
    <dbReference type="NCBI Taxonomy" id="412133"/>
    <lineage>
        <taxon>Eukaryota</taxon>
        <taxon>Metamonada</taxon>
        <taxon>Parabasalia</taxon>
        <taxon>Trichomonadida</taxon>
        <taxon>Trichomonadidae</taxon>
        <taxon>Trichomonas</taxon>
    </lineage>
</organism>
<dbReference type="VEuPathDB" id="TrichDB:TVAGG3_0910770"/>
<dbReference type="GO" id="GO:0005525">
    <property type="term" value="F:GTP binding"/>
    <property type="evidence" value="ECO:0007669"/>
    <property type="project" value="UniProtKB-KW"/>
</dbReference>
<keyword evidence="3" id="KW-0175">Coiled coil</keyword>
<feature type="domain" description="CP-type G" evidence="7">
    <location>
        <begin position="86"/>
        <end position="258"/>
    </location>
</feature>
<feature type="region of interest" description="Disordered" evidence="6">
    <location>
        <begin position="1"/>
        <end position="29"/>
    </location>
</feature>
<dbReference type="CDD" id="cd04178">
    <property type="entry name" value="Nucleostemin_like"/>
    <property type="match status" value="1"/>
</dbReference>
<dbReference type="KEGG" id="tva:4775787"/>
<dbReference type="RefSeq" id="XP_001329901.1">
    <property type="nucleotide sequence ID" value="XM_001329866.1"/>
</dbReference>
<dbReference type="PANTHER" id="PTHR11089">
    <property type="entry name" value="GTP-BINDING PROTEIN-RELATED"/>
    <property type="match status" value="1"/>
</dbReference>